<dbReference type="InterPro" id="IPR007312">
    <property type="entry name" value="Phosphoesterase"/>
</dbReference>
<reference evidence="4" key="1">
    <citation type="submission" date="2016-10" db="EMBL/GenBank/DDBJ databases">
        <authorList>
            <person name="Varghese N."/>
            <person name="Submissions S."/>
        </authorList>
    </citation>
    <scope>NUCLEOTIDE SEQUENCE [LARGE SCALE GENOMIC DNA]</scope>
    <source>
        <strain evidence="4">CECT 8338</strain>
    </source>
</reference>
<gene>
    <name evidence="3" type="ORF">SAMN05216210_0868</name>
</gene>
<accession>A0A1H2EMY0</accession>
<evidence type="ECO:0000256" key="2">
    <source>
        <dbReference type="SAM" id="MobiDB-lite"/>
    </source>
</evidence>
<dbReference type="EMBL" id="LT629787">
    <property type="protein sequence ID" value="SDT96303.1"/>
    <property type="molecule type" value="Genomic_DNA"/>
</dbReference>
<dbReference type="PANTHER" id="PTHR31956">
    <property type="entry name" value="NON-SPECIFIC PHOSPHOLIPASE C4-RELATED"/>
    <property type="match status" value="1"/>
</dbReference>
<dbReference type="InterPro" id="IPR017850">
    <property type="entry name" value="Alkaline_phosphatase_core_sf"/>
</dbReference>
<dbReference type="Pfam" id="PF04185">
    <property type="entry name" value="Phosphoesterase"/>
    <property type="match status" value="1"/>
</dbReference>
<organism evidence="3 4">
    <name type="scientific">Halopseudomonas salegens</name>
    <dbReference type="NCBI Taxonomy" id="1434072"/>
    <lineage>
        <taxon>Bacteria</taxon>
        <taxon>Pseudomonadati</taxon>
        <taxon>Pseudomonadota</taxon>
        <taxon>Gammaproteobacteria</taxon>
        <taxon>Pseudomonadales</taxon>
        <taxon>Pseudomonadaceae</taxon>
        <taxon>Halopseudomonas</taxon>
    </lineage>
</organism>
<dbReference type="PANTHER" id="PTHR31956:SF1">
    <property type="entry name" value="NON-SPECIFIC PHOSPHOLIPASE C1"/>
    <property type="match status" value="1"/>
</dbReference>
<protein>
    <submittedName>
        <fullName evidence="3">Phospholipase C</fullName>
    </submittedName>
</protein>
<keyword evidence="4" id="KW-1185">Reference proteome</keyword>
<feature type="region of interest" description="Disordered" evidence="2">
    <location>
        <begin position="1129"/>
        <end position="1151"/>
    </location>
</feature>
<evidence type="ECO:0000313" key="4">
    <source>
        <dbReference type="Proteomes" id="UP000243924"/>
    </source>
</evidence>
<dbReference type="AlphaFoldDB" id="A0A1H2EMY0"/>
<dbReference type="Proteomes" id="UP000243924">
    <property type="component" value="Chromosome I"/>
</dbReference>
<dbReference type="GO" id="GO:0009395">
    <property type="term" value="P:phospholipid catabolic process"/>
    <property type="evidence" value="ECO:0007669"/>
    <property type="project" value="TreeGrafter"/>
</dbReference>
<evidence type="ECO:0000256" key="1">
    <source>
        <dbReference type="ARBA" id="ARBA00022801"/>
    </source>
</evidence>
<sequence>MDYYGFLSFNACREHSILAAFAQTWTCQQGNYYKERILPINQTDTKRTSIDIGLGYYDDIAGLFRFGDDSPDLEDTITFVFSQTLQRDLYFGSWAQAYRNGNGEYRLKITSPCDDMSPYETLIPQYIAAGQEALASYYRNIPASAREGWEFLLPFGLAMANVKSVQLLHFPPLETFTYKDYLYSPTNRRWECLLAQNGFNGANNTPVERIVDVAPIAAPGGAGSELSDYNEAFIPYAKAQLQNFLRPLEATGNRLTQSMVAYGEPVHEWLQQAFDLPQVPGTLDIVQLSIIAGGAGQLAPTTWVLCANHPSEYLYDTDLPLSDACKPNGDYPPPINVMCQDLVAAGWQAHMSEHPADDPHKILTELEHYWGWDAASNSVKPDKIPALLAIMQEQNQAFSLDNNSFTPTEAQNTATAFVLARNPASTAYASFAFVPTADPAFSPVQMDPHASLAADHRLMQVGGYLVDWIPATTDDDVIHYRVLAFDRDSSNPLAEKTVAYGTWSKEKFFGDYRPDFGASFAQIELIGLPGYVLSLIPAAGRRSYQLWRFDPQAEDDCLSAGEFTSGGFRDITADRELYPIGNYILDRKDANYRVWSFDPQSSPPLALPTVQSGNWHGIDQSDAMAVVGSCVLTWKPEAPSAGCRIWAFDANNADPLGGKPINTTALPEGFTAHSTLFGAIPRQPACTSREKTPGTIEFMRDKIEHVVYYMLESRSFDNVLGWLYERGQKDGLNWIGTNTDGFRGLDTSMSNPLPDGQNAYVSQYMAGKLSNDYVLGGPAQDPWHDNSDVLMQMFHGYTGYAERKPPTMDGFAWNQNSAAVLSSFSPQQLPVLNGLAKEFALSDDWFSSIPGGTDVNRGFSVSGSAYNRLGTWEGGSAYQDWPDSAHRQSVWNTLWCHGHQDWKIYYSILWEDAVFTHQLYLKGQIPEVDAAWAKATLDASHDGDLPVSPWIAPLEQFHADVKNDSLPAFSYLEPAWVGAECTSYHPGSSADGIDSLVPAERALNDIYQALSSNEELWSKTLLVITFDKNGGLFDHQPPPYAGKPWPNDLADGFEFDIMGPRVPAVFVSPWIKPQTILRSGSGRSFDATSFAATLLNWYGVACDTWGLGDRITAAPTFETLFTEQEPRKIAPQFPVPYDKDFPTTDKSPGAG</sequence>
<dbReference type="GO" id="GO:0042578">
    <property type="term" value="F:phosphoric ester hydrolase activity"/>
    <property type="evidence" value="ECO:0007669"/>
    <property type="project" value="UniProtKB-ARBA"/>
</dbReference>
<evidence type="ECO:0000313" key="3">
    <source>
        <dbReference type="EMBL" id="SDT96303.1"/>
    </source>
</evidence>
<name>A0A1H2EMY0_9GAMM</name>
<dbReference type="STRING" id="1434072.SAMN05216210_0868"/>
<dbReference type="Gene3D" id="3.40.720.10">
    <property type="entry name" value="Alkaline Phosphatase, subunit A"/>
    <property type="match status" value="2"/>
</dbReference>
<proteinExistence type="predicted"/>
<keyword evidence="1" id="KW-0378">Hydrolase</keyword>